<dbReference type="PANTHER" id="PTHR43790">
    <property type="entry name" value="CARBOHYDRATE TRANSPORT ATP-BINDING PROTEIN MG119-RELATED"/>
    <property type="match status" value="1"/>
</dbReference>
<dbReference type="GO" id="GO:0016887">
    <property type="term" value="F:ATP hydrolysis activity"/>
    <property type="evidence" value="ECO:0007669"/>
    <property type="project" value="InterPro"/>
</dbReference>
<sequence length="286" mass="30326">MTSTAETATPGPAPDAPAAVLEARGLTKRYGSVVALCDVTLDLRAGEVLALVGDNGAGKSTLLKILSGNTTPSEGTLLVNGEPTVFRGPTDATAAGVATVYQDLALALDLDVTGNLFLGREIVSSSLPGRLLGWLDRKEMRRRTEAALERVRIHVPDVTRECGDLSGGQRQAVAIARAVTWCERVLLLDEPTAALGVEQQREVLNLIDHVRGMGTAVVLVSHQLPHVMEIADRVAVLRRGRLVALADRETVTVERLVSLITGLEGEADERTGLPISPKNTSHGGTR</sequence>
<dbReference type="Pfam" id="PF00005">
    <property type="entry name" value="ABC_tran"/>
    <property type="match status" value="1"/>
</dbReference>
<evidence type="ECO:0000259" key="3">
    <source>
        <dbReference type="PROSITE" id="PS50893"/>
    </source>
</evidence>
<keyword evidence="5" id="KW-1185">Reference proteome</keyword>
<evidence type="ECO:0000256" key="2">
    <source>
        <dbReference type="ARBA" id="ARBA00022840"/>
    </source>
</evidence>
<dbReference type="SMART" id="SM00382">
    <property type="entry name" value="AAA"/>
    <property type="match status" value="1"/>
</dbReference>
<evidence type="ECO:0000256" key="1">
    <source>
        <dbReference type="ARBA" id="ARBA00022741"/>
    </source>
</evidence>
<accession>A0A7W7VQ70</accession>
<name>A0A7W7VQ70_9ACTN</name>
<dbReference type="SUPFAM" id="SSF52540">
    <property type="entry name" value="P-loop containing nucleoside triphosphate hydrolases"/>
    <property type="match status" value="1"/>
</dbReference>
<gene>
    <name evidence="4" type="ORF">FHS44_005560</name>
</gene>
<protein>
    <submittedName>
        <fullName evidence="4">ABC-type sugar transport system ATPase subunit</fullName>
    </submittedName>
</protein>
<dbReference type="Gene3D" id="3.40.50.300">
    <property type="entry name" value="P-loop containing nucleotide triphosphate hydrolases"/>
    <property type="match status" value="1"/>
</dbReference>
<proteinExistence type="predicted"/>
<organism evidence="4 5">
    <name type="scientific">Streptosporangium saharense</name>
    <dbReference type="NCBI Taxonomy" id="1706840"/>
    <lineage>
        <taxon>Bacteria</taxon>
        <taxon>Bacillati</taxon>
        <taxon>Actinomycetota</taxon>
        <taxon>Actinomycetes</taxon>
        <taxon>Streptosporangiales</taxon>
        <taxon>Streptosporangiaceae</taxon>
        <taxon>Streptosporangium</taxon>
    </lineage>
</organism>
<dbReference type="InterPro" id="IPR027417">
    <property type="entry name" value="P-loop_NTPase"/>
</dbReference>
<dbReference type="EMBL" id="JACHJP010000006">
    <property type="protein sequence ID" value="MBB4918433.1"/>
    <property type="molecule type" value="Genomic_DNA"/>
</dbReference>
<dbReference type="InterPro" id="IPR003439">
    <property type="entry name" value="ABC_transporter-like_ATP-bd"/>
</dbReference>
<keyword evidence="4" id="KW-0762">Sugar transport</keyword>
<dbReference type="InterPro" id="IPR017871">
    <property type="entry name" value="ABC_transporter-like_CS"/>
</dbReference>
<dbReference type="GO" id="GO:0005524">
    <property type="term" value="F:ATP binding"/>
    <property type="evidence" value="ECO:0007669"/>
    <property type="project" value="UniProtKB-KW"/>
</dbReference>
<dbReference type="PROSITE" id="PS00211">
    <property type="entry name" value="ABC_TRANSPORTER_1"/>
    <property type="match status" value="1"/>
</dbReference>
<comment type="caution">
    <text evidence="4">The sequence shown here is derived from an EMBL/GenBank/DDBJ whole genome shotgun (WGS) entry which is preliminary data.</text>
</comment>
<dbReference type="RefSeq" id="WP_184719665.1">
    <property type="nucleotide sequence ID" value="NZ_JACHJP010000006.1"/>
</dbReference>
<dbReference type="CDD" id="cd03216">
    <property type="entry name" value="ABC_Carb_Monos_I"/>
    <property type="match status" value="1"/>
</dbReference>
<dbReference type="AlphaFoldDB" id="A0A7W7VQ70"/>
<reference evidence="4 5" key="1">
    <citation type="submission" date="2020-08" db="EMBL/GenBank/DDBJ databases">
        <title>Genomic Encyclopedia of Type Strains, Phase III (KMG-III): the genomes of soil and plant-associated and newly described type strains.</title>
        <authorList>
            <person name="Whitman W."/>
        </authorList>
    </citation>
    <scope>NUCLEOTIDE SEQUENCE [LARGE SCALE GENOMIC DNA]</scope>
    <source>
        <strain evidence="4 5">CECT 8840</strain>
    </source>
</reference>
<dbReference type="InterPro" id="IPR003593">
    <property type="entry name" value="AAA+_ATPase"/>
</dbReference>
<dbReference type="PANTHER" id="PTHR43790:SF8">
    <property type="entry name" value="SUGAR ABC TRANSPORTER ATP-BINDING PROTEIN"/>
    <property type="match status" value="1"/>
</dbReference>
<feature type="domain" description="ABC transporter" evidence="3">
    <location>
        <begin position="21"/>
        <end position="264"/>
    </location>
</feature>
<dbReference type="InterPro" id="IPR050107">
    <property type="entry name" value="ABC_carbohydrate_import_ATPase"/>
</dbReference>
<keyword evidence="4" id="KW-0813">Transport</keyword>
<keyword evidence="1" id="KW-0547">Nucleotide-binding</keyword>
<evidence type="ECO:0000313" key="4">
    <source>
        <dbReference type="EMBL" id="MBB4918433.1"/>
    </source>
</evidence>
<dbReference type="PROSITE" id="PS50893">
    <property type="entry name" value="ABC_TRANSPORTER_2"/>
    <property type="match status" value="1"/>
</dbReference>
<keyword evidence="2" id="KW-0067">ATP-binding</keyword>
<dbReference type="Proteomes" id="UP000552644">
    <property type="component" value="Unassembled WGS sequence"/>
</dbReference>
<evidence type="ECO:0000313" key="5">
    <source>
        <dbReference type="Proteomes" id="UP000552644"/>
    </source>
</evidence>